<evidence type="ECO:0000259" key="3">
    <source>
        <dbReference type="PROSITE" id="PS50887"/>
    </source>
</evidence>
<gene>
    <name evidence="4" type="ORF">FHU35_118</name>
</gene>
<dbReference type="SUPFAM" id="SSF55785">
    <property type="entry name" value="PYP-like sensor domain (PAS domain)"/>
    <property type="match status" value="2"/>
</dbReference>
<dbReference type="PANTHER" id="PTHR44757:SF2">
    <property type="entry name" value="BIOFILM ARCHITECTURE MAINTENANCE PROTEIN MBAA"/>
    <property type="match status" value="1"/>
</dbReference>
<dbReference type="AlphaFoldDB" id="A0A561V728"/>
<dbReference type="Gene3D" id="3.30.450.20">
    <property type="entry name" value="PAS domain"/>
    <property type="match status" value="2"/>
</dbReference>
<evidence type="ECO:0000313" key="5">
    <source>
        <dbReference type="Proteomes" id="UP000316184"/>
    </source>
</evidence>
<dbReference type="Proteomes" id="UP000316184">
    <property type="component" value="Unassembled WGS sequence"/>
</dbReference>
<dbReference type="PROSITE" id="PS50113">
    <property type="entry name" value="PAC"/>
    <property type="match status" value="2"/>
</dbReference>
<keyword evidence="5" id="KW-1185">Reference proteome</keyword>
<dbReference type="SMART" id="SM00086">
    <property type="entry name" value="PAC"/>
    <property type="match status" value="2"/>
</dbReference>
<feature type="domain" description="PAS" evidence="1">
    <location>
        <begin position="124"/>
        <end position="194"/>
    </location>
</feature>
<dbReference type="SMART" id="SM00267">
    <property type="entry name" value="GGDEF"/>
    <property type="match status" value="1"/>
</dbReference>
<dbReference type="InterPro" id="IPR000014">
    <property type="entry name" value="PAS"/>
</dbReference>
<feature type="domain" description="PAS" evidence="1">
    <location>
        <begin position="12"/>
        <end position="70"/>
    </location>
</feature>
<name>A0A561V728_9PSEU</name>
<dbReference type="PROSITE" id="PS50887">
    <property type="entry name" value="GGDEF"/>
    <property type="match status" value="1"/>
</dbReference>
<dbReference type="NCBIfam" id="TIGR00229">
    <property type="entry name" value="sensory_box"/>
    <property type="match status" value="2"/>
</dbReference>
<dbReference type="EMBL" id="VIWX01000001">
    <property type="protein sequence ID" value="TWG07393.1"/>
    <property type="molecule type" value="Genomic_DNA"/>
</dbReference>
<organism evidence="4 5">
    <name type="scientific">Saccharopolyspora dendranthemae</name>
    <dbReference type="NCBI Taxonomy" id="1181886"/>
    <lineage>
        <taxon>Bacteria</taxon>
        <taxon>Bacillati</taxon>
        <taxon>Actinomycetota</taxon>
        <taxon>Actinomycetes</taxon>
        <taxon>Pseudonocardiales</taxon>
        <taxon>Pseudonocardiaceae</taxon>
        <taxon>Saccharopolyspora</taxon>
    </lineage>
</organism>
<feature type="domain" description="PAC" evidence="2">
    <location>
        <begin position="198"/>
        <end position="250"/>
    </location>
</feature>
<dbReference type="PANTHER" id="PTHR44757">
    <property type="entry name" value="DIGUANYLATE CYCLASE DGCP"/>
    <property type="match status" value="1"/>
</dbReference>
<evidence type="ECO:0000259" key="2">
    <source>
        <dbReference type="PROSITE" id="PS50113"/>
    </source>
</evidence>
<reference evidence="4 5" key="1">
    <citation type="submission" date="2019-06" db="EMBL/GenBank/DDBJ databases">
        <title>Sequencing the genomes of 1000 actinobacteria strains.</title>
        <authorList>
            <person name="Klenk H.-P."/>
        </authorList>
    </citation>
    <scope>NUCLEOTIDE SEQUENCE [LARGE SCALE GENOMIC DNA]</scope>
    <source>
        <strain evidence="4 5">DSM 46699</strain>
    </source>
</reference>
<dbReference type="SUPFAM" id="SSF55073">
    <property type="entry name" value="Nucleotide cyclase"/>
    <property type="match status" value="1"/>
</dbReference>
<dbReference type="Pfam" id="PF00989">
    <property type="entry name" value="PAS"/>
    <property type="match status" value="1"/>
</dbReference>
<protein>
    <submittedName>
        <fullName evidence="4">PAS domain S-box-containing protein/diguanylate cyclase (GGDEF)-like protein</fullName>
    </submittedName>
</protein>
<dbReference type="InterPro" id="IPR013767">
    <property type="entry name" value="PAS_fold"/>
</dbReference>
<dbReference type="NCBIfam" id="TIGR00254">
    <property type="entry name" value="GGDEF"/>
    <property type="match status" value="1"/>
</dbReference>
<dbReference type="Pfam" id="PF13426">
    <property type="entry name" value="PAS_9"/>
    <property type="match status" value="1"/>
</dbReference>
<dbReference type="OrthoDB" id="23692at2"/>
<evidence type="ECO:0000313" key="4">
    <source>
        <dbReference type="EMBL" id="TWG07393.1"/>
    </source>
</evidence>
<dbReference type="RefSeq" id="WP_145735464.1">
    <property type="nucleotide sequence ID" value="NZ_VIWX01000001.1"/>
</dbReference>
<dbReference type="InterPro" id="IPR052155">
    <property type="entry name" value="Biofilm_reg_signaling"/>
</dbReference>
<dbReference type="SMART" id="SM00091">
    <property type="entry name" value="PAS"/>
    <property type="match status" value="2"/>
</dbReference>
<dbReference type="InterPro" id="IPR035965">
    <property type="entry name" value="PAS-like_dom_sf"/>
</dbReference>
<feature type="domain" description="PAC" evidence="2">
    <location>
        <begin position="78"/>
        <end position="130"/>
    </location>
</feature>
<dbReference type="InterPro" id="IPR000160">
    <property type="entry name" value="GGDEF_dom"/>
</dbReference>
<dbReference type="CDD" id="cd01949">
    <property type="entry name" value="GGDEF"/>
    <property type="match status" value="1"/>
</dbReference>
<dbReference type="InterPro" id="IPR000700">
    <property type="entry name" value="PAS-assoc_C"/>
</dbReference>
<proteinExistence type="predicted"/>
<dbReference type="InterPro" id="IPR001610">
    <property type="entry name" value="PAC"/>
</dbReference>
<dbReference type="Gene3D" id="3.30.70.270">
    <property type="match status" value="1"/>
</dbReference>
<dbReference type="CDD" id="cd00130">
    <property type="entry name" value="PAS"/>
    <property type="match status" value="2"/>
</dbReference>
<dbReference type="PROSITE" id="PS50112">
    <property type="entry name" value="PAS"/>
    <property type="match status" value="2"/>
</dbReference>
<dbReference type="InterPro" id="IPR029787">
    <property type="entry name" value="Nucleotide_cyclase"/>
</dbReference>
<comment type="caution">
    <text evidence="4">The sequence shown here is derived from an EMBL/GenBank/DDBJ whole genome shotgun (WGS) entry which is preliminary data.</text>
</comment>
<feature type="domain" description="GGDEF" evidence="3">
    <location>
        <begin position="282"/>
        <end position="410"/>
    </location>
</feature>
<sequence>MATSSQPGGDAESILWRPLFEQGAAAMAIIDVQGRYLHVNEAFCRMLGYGPDDLVGHDYRSVTHRDDVDEQGPAESDEPLEKRYIRSDGTVIWVLVSRSLIRDADGAPVHYLSQCQDITRRREAELLWQRSFANAPIGMALLDLKGSWTQVNDTLCDMLGYSSEEMIGMSFTEVTYEDDDDRGRAALDELVHGVVESVNIEKRYRRKDGQAIWMLIRATAVPGANGLPAFVVSQYEDIGERRSADARLAQLALHDPLTGLANRTLLADLMDLALKRIARGDGLLAVVVADLDELKPLNDEHGHVFGDKMIIAAAGELEAAVRGGDAVARLGGDEFVVVSLVENAAEGAELRDRIEQRLNADVTVGDTALRLRTSVGLIITTDPEAGRDELLHAADQDMYERKRRRGSARS</sequence>
<dbReference type="GO" id="GO:0006355">
    <property type="term" value="P:regulation of DNA-templated transcription"/>
    <property type="evidence" value="ECO:0007669"/>
    <property type="project" value="InterPro"/>
</dbReference>
<dbReference type="Pfam" id="PF00990">
    <property type="entry name" value="GGDEF"/>
    <property type="match status" value="1"/>
</dbReference>
<evidence type="ECO:0000259" key="1">
    <source>
        <dbReference type="PROSITE" id="PS50112"/>
    </source>
</evidence>
<dbReference type="InterPro" id="IPR043128">
    <property type="entry name" value="Rev_trsase/Diguanyl_cyclase"/>
</dbReference>
<accession>A0A561V728</accession>